<dbReference type="InterPro" id="IPR032623">
    <property type="entry name" value="FecR_N"/>
</dbReference>
<gene>
    <name evidence="3" type="ORF">PBT88_01840</name>
</gene>
<feature type="domain" description="FecR N-terminal" evidence="2">
    <location>
        <begin position="21"/>
        <end position="57"/>
    </location>
</feature>
<protein>
    <submittedName>
        <fullName evidence="3">DUF4880 domain-containing protein</fullName>
    </submittedName>
</protein>
<name>A0ABY7NQT1_9SPHN</name>
<keyword evidence="4" id="KW-1185">Reference proteome</keyword>
<dbReference type="PANTHER" id="PTHR30273">
    <property type="entry name" value="PERIPLASMIC SIGNAL SENSOR AND SIGMA FACTOR ACTIVATOR FECR-RELATED"/>
    <property type="match status" value="1"/>
</dbReference>
<dbReference type="InterPro" id="IPR006311">
    <property type="entry name" value="TAT_signal"/>
</dbReference>
<dbReference type="PANTHER" id="PTHR30273:SF2">
    <property type="entry name" value="PROTEIN FECR"/>
    <property type="match status" value="1"/>
</dbReference>
<dbReference type="RefSeq" id="WP_270077551.1">
    <property type="nucleotide sequence ID" value="NZ_CP115174.1"/>
</dbReference>
<accession>A0ABY7NQT1</accession>
<reference evidence="3 4" key="1">
    <citation type="submission" date="2022-12" db="EMBL/GenBank/DDBJ databases">
        <title>Sphingomonas abieness sp. nov., an endophytic bacterium isolated from Abies koreana.</title>
        <authorList>
            <person name="Jiang L."/>
            <person name="Lee J."/>
        </authorList>
    </citation>
    <scope>NUCLEOTIDE SEQUENCE [LARGE SCALE GENOMIC DNA]</scope>
    <source>
        <strain evidence="4">PAMB 00755</strain>
    </source>
</reference>
<dbReference type="Pfam" id="PF16220">
    <property type="entry name" value="DUF4880"/>
    <property type="match status" value="1"/>
</dbReference>
<evidence type="ECO:0000259" key="1">
    <source>
        <dbReference type="Pfam" id="PF04773"/>
    </source>
</evidence>
<dbReference type="InterPro" id="IPR012373">
    <property type="entry name" value="Ferrdict_sens_TM"/>
</dbReference>
<dbReference type="InterPro" id="IPR006860">
    <property type="entry name" value="FecR"/>
</dbReference>
<organism evidence="3 4">
    <name type="scientific">Sphingomonas abietis</name>
    <dbReference type="NCBI Taxonomy" id="3012344"/>
    <lineage>
        <taxon>Bacteria</taxon>
        <taxon>Pseudomonadati</taxon>
        <taxon>Pseudomonadota</taxon>
        <taxon>Alphaproteobacteria</taxon>
        <taxon>Sphingomonadales</taxon>
        <taxon>Sphingomonadaceae</taxon>
        <taxon>Sphingomonas</taxon>
    </lineage>
</organism>
<evidence type="ECO:0000259" key="2">
    <source>
        <dbReference type="Pfam" id="PF16220"/>
    </source>
</evidence>
<feature type="domain" description="FecR protein" evidence="1">
    <location>
        <begin position="110"/>
        <end position="197"/>
    </location>
</feature>
<evidence type="ECO:0000313" key="4">
    <source>
        <dbReference type="Proteomes" id="UP001210865"/>
    </source>
</evidence>
<dbReference type="EMBL" id="CP115174">
    <property type="protein sequence ID" value="WBO22912.1"/>
    <property type="molecule type" value="Genomic_DNA"/>
</dbReference>
<proteinExistence type="predicted"/>
<dbReference type="Pfam" id="PF04773">
    <property type="entry name" value="FecR"/>
    <property type="match status" value="1"/>
</dbReference>
<dbReference type="Proteomes" id="UP001210865">
    <property type="component" value="Chromosome"/>
</dbReference>
<evidence type="ECO:0000313" key="3">
    <source>
        <dbReference type="EMBL" id="WBO22912.1"/>
    </source>
</evidence>
<dbReference type="PROSITE" id="PS51318">
    <property type="entry name" value="TAT"/>
    <property type="match status" value="1"/>
</dbReference>
<dbReference type="PIRSF" id="PIRSF018266">
    <property type="entry name" value="FecR"/>
    <property type="match status" value="1"/>
</dbReference>
<dbReference type="Gene3D" id="3.55.50.30">
    <property type="match status" value="1"/>
</dbReference>
<sequence>MKTAMHPVRQTDEKARDLIAQEAALWHARITTGTVDRAAFERWRDQSPLHAVAMARIVSAWETLAAVPLAEKSRHAVGRRRFLRVAGGATVAGLAAAFVADRAAAWPSAQTAVGERRLVVLGAGARAMLNTDSALAWHSGEAGWRIRLERGEVALQLDDGRPVRLETAAAVSILSAGRFDARLDGVRLEVAVLRGRAGLPATMVRTPQVTAHSGQALLITPSDHRAVAAADRIDRAVAWQSGEILFRDEPLATAIADYNRYLSRKIVIADPAIGAIRVGGRFTTTDPQPFLHGLRDGLGIAVDTDANGFSLRRA</sequence>